<evidence type="ECO:0000313" key="2">
    <source>
        <dbReference type="EMBL" id="EDV20410.1"/>
    </source>
</evidence>
<dbReference type="CTD" id="6758248"/>
<dbReference type="HOGENOM" id="CLU_055322_2_2_1"/>
<dbReference type="STRING" id="10228.B3S9X1"/>
<dbReference type="PANTHER" id="PTHR30543">
    <property type="entry name" value="CHROMATE REDUCTASE"/>
    <property type="match status" value="1"/>
</dbReference>
<keyword evidence="3" id="KW-1185">Reference proteome</keyword>
<name>B3S9X1_TRIAD</name>
<dbReference type="InterPro" id="IPR029039">
    <property type="entry name" value="Flavoprotein-like_sf"/>
</dbReference>
<sequence>MTALKVVMFLGTVRENRIGLRVAKFIERKLKESNHNVTVFDPVELDLPLLTKPVFHYQDRADAPSKLVECEKTLKAADAIVLVSAEYNHSIPPALSNLIDYFGASSYSYKPSGIVCYSMGQYGGMRAAMQLRSMLGEIGSLSTSYIFGVPKAHQMFDEEGNPLNDYMNTSYQKFITQLDWYANALRNHRESVGTPN</sequence>
<dbReference type="KEGG" id="tad:TRIADDRAFT_64314"/>
<dbReference type="GO" id="GO:0016491">
    <property type="term" value="F:oxidoreductase activity"/>
    <property type="evidence" value="ECO:0007669"/>
    <property type="project" value="InterPro"/>
</dbReference>
<dbReference type="InParanoid" id="B3S9X1"/>
<dbReference type="GeneID" id="6758248"/>
<dbReference type="FunFam" id="3.40.50.360:FF:000078">
    <property type="entry name" value="Chromate reductase"/>
    <property type="match status" value="1"/>
</dbReference>
<dbReference type="InterPro" id="IPR005025">
    <property type="entry name" value="FMN_Rdtase-like_dom"/>
</dbReference>
<dbReference type="OrthoDB" id="68575at2759"/>
<feature type="domain" description="NADPH-dependent FMN reductase-like" evidence="1">
    <location>
        <begin position="5"/>
        <end position="153"/>
    </location>
</feature>
<dbReference type="GO" id="GO:0005829">
    <property type="term" value="C:cytosol"/>
    <property type="evidence" value="ECO:0000318"/>
    <property type="project" value="GO_Central"/>
</dbReference>
<dbReference type="EMBL" id="DS985260">
    <property type="protein sequence ID" value="EDV20410.1"/>
    <property type="molecule type" value="Genomic_DNA"/>
</dbReference>
<protein>
    <recommendedName>
        <fullName evidence="1">NADPH-dependent FMN reductase-like domain-containing protein</fullName>
    </recommendedName>
</protein>
<dbReference type="Pfam" id="PF03358">
    <property type="entry name" value="FMN_red"/>
    <property type="match status" value="1"/>
</dbReference>
<dbReference type="PhylomeDB" id="B3S9X1"/>
<accession>B3S9X1</accession>
<dbReference type="Gene3D" id="3.40.50.360">
    <property type="match status" value="1"/>
</dbReference>
<dbReference type="AlphaFoldDB" id="B3S9X1"/>
<gene>
    <name evidence="2" type="ORF">TRIADDRAFT_64314</name>
</gene>
<dbReference type="Proteomes" id="UP000009022">
    <property type="component" value="Unassembled WGS sequence"/>
</dbReference>
<organism evidence="2 3">
    <name type="scientific">Trichoplax adhaerens</name>
    <name type="common">Trichoplax reptans</name>
    <dbReference type="NCBI Taxonomy" id="10228"/>
    <lineage>
        <taxon>Eukaryota</taxon>
        <taxon>Metazoa</taxon>
        <taxon>Placozoa</taxon>
        <taxon>Uniplacotomia</taxon>
        <taxon>Trichoplacea</taxon>
        <taxon>Trichoplacidae</taxon>
        <taxon>Trichoplax</taxon>
    </lineage>
</organism>
<dbReference type="InterPro" id="IPR050712">
    <property type="entry name" value="NAD(P)H-dep_reductase"/>
</dbReference>
<evidence type="ECO:0000313" key="3">
    <source>
        <dbReference type="Proteomes" id="UP000009022"/>
    </source>
</evidence>
<dbReference type="SUPFAM" id="SSF52218">
    <property type="entry name" value="Flavoproteins"/>
    <property type="match status" value="1"/>
</dbReference>
<dbReference type="PANTHER" id="PTHR30543:SF21">
    <property type="entry name" value="NAD(P)H-DEPENDENT FMN REDUCTASE LOT6"/>
    <property type="match status" value="1"/>
</dbReference>
<dbReference type="GO" id="GO:0010181">
    <property type="term" value="F:FMN binding"/>
    <property type="evidence" value="ECO:0000318"/>
    <property type="project" value="GO_Central"/>
</dbReference>
<dbReference type="OMA" id="EYFWRPS"/>
<reference evidence="2 3" key="1">
    <citation type="journal article" date="2008" name="Nature">
        <title>The Trichoplax genome and the nature of placozoans.</title>
        <authorList>
            <person name="Srivastava M."/>
            <person name="Begovic E."/>
            <person name="Chapman J."/>
            <person name="Putnam N.H."/>
            <person name="Hellsten U."/>
            <person name="Kawashima T."/>
            <person name="Kuo A."/>
            <person name="Mitros T."/>
            <person name="Salamov A."/>
            <person name="Carpenter M.L."/>
            <person name="Signorovitch A.Y."/>
            <person name="Moreno M.A."/>
            <person name="Kamm K."/>
            <person name="Grimwood J."/>
            <person name="Schmutz J."/>
            <person name="Shapiro H."/>
            <person name="Grigoriev I.V."/>
            <person name="Buss L.W."/>
            <person name="Schierwater B."/>
            <person name="Dellaporta S.L."/>
            <person name="Rokhsar D.S."/>
        </authorList>
    </citation>
    <scope>NUCLEOTIDE SEQUENCE [LARGE SCALE GENOMIC DNA]</scope>
    <source>
        <strain evidence="2 3">Grell-BS-1999</strain>
    </source>
</reference>
<dbReference type="eggNOG" id="ENOG502RYD9">
    <property type="taxonomic scope" value="Eukaryota"/>
</dbReference>
<evidence type="ECO:0000259" key="1">
    <source>
        <dbReference type="Pfam" id="PF03358"/>
    </source>
</evidence>
<proteinExistence type="predicted"/>
<dbReference type="RefSeq" id="XP_002117104.1">
    <property type="nucleotide sequence ID" value="XM_002117068.1"/>
</dbReference>